<keyword evidence="3" id="KW-1185">Reference proteome</keyword>
<organism evidence="2 3">
    <name type="scientific">Fibrivirga algicola</name>
    <dbReference type="NCBI Taxonomy" id="2950420"/>
    <lineage>
        <taxon>Bacteria</taxon>
        <taxon>Pseudomonadati</taxon>
        <taxon>Bacteroidota</taxon>
        <taxon>Cytophagia</taxon>
        <taxon>Cytophagales</taxon>
        <taxon>Spirosomataceae</taxon>
        <taxon>Fibrivirga</taxon>
    </lineage>
</organism>
<accession>A0ABX0QQT7</accession>
<feature type="signal peptide" evidence="1">
    <location>
        <begin position="1"/>
        <end position="20"/>
    </location>
</feature>
<gene>
    <name evidence="2" type="ORF">F7231_26040</name>
</gene>
<dbReference type="Pfam" id="PF10626">
    <property type="entry name" value="TraO"/>
    <property type="match status" value="1"/>
</dbReference>
<dbReference type="Proteomes" id="UP000606008">
    <property type="component" value="Unassembled WGS sequence"/>
</dbReference>
<reference evidence="3" key="1">
    <citation type="submission" date="2019-09" db="EMBL/GenBank/DDBJ databases">
        <authorList>
            <person name="Jung D.-H."/>
        </authorList>
    </citation>
    <scope>NUCLEOTIDE SEQUENCE [LARGE SCALE GENOMIC DNA]</scope>
    <source>
        <strain evidence="3">JA-25</strain>
    </source>
</reference>
<proteinExistence type="predicted"/>
<sequence>MKKSMLLLLFTCLLSGGTHAQTHLKGQRFVEIQGGVVDGLSAWNPVGFVGLLSTGRYNRQYNAWKVTTSYMQKPIVGTDITSAGQLRQFSIGWGYEFNLWRNAYRTRFVRGSVQPLATYETLPTSPSHMMTDSVCATVASGRRFLLGAKAGVEIEFAPVVLSIRQWWLPKSGMQPFFTMVGVGWRWHGR</sequence>
<comment type="caution">
    <text evidence="2">The sequence shown here is derived from an EMBL/GenBank/DDBJ whole genome shotgun (WGS) entry which is preliminary data.</text>
</comment>
<evidence type="ECO:0000313" key="2">
    <source>
        <dbReference type="EMBL" id="NID13656.1"/>
    </source>
</evidence>
<name>A0ABX0QQT7_9BACT</name>
<evidence type="ECO:0000256" key="1">
    <source>
        <dbReference type="SAM" id="SignalP"/>
    </source>
</evidence>
<protein>
    <recommendedName>
        <fullName evidence="4">Outer membrane protein beta-barrel domain-containing protein</fullName>
    </recommendedName>
</protein>
<evidence type="ECO:0008006" key="4">
    <source>
        <dbReference type="Google" id="ProtNLM"/>
    </source>
</evidence>
<dbReference type="InterPro" id="IPR018899">
    <property type="entry name" value="Conjug_transposon_Tra0"/>
</dbReference>
<feature type="chain" id="PRO_5046403416" description="Outer membrane protein beta-barrel domain-containing protein" evidence="1">
    <location>
        <begin position="21"/>
        <end position="189"/>
    </location>
</feature>
<evidence type="ECO:0000313" key="3">
    <source>
        <dbReference type="Proteomes" id="UP000606008"/>
    </source>
</evidence>
<dbReference type="RefSeq" id="WP_166694176.1">
    <property type="nucleotide sequence ID" value="NZ_WAEL01000013.1"/>
</dbReference>
<keyword evidence="1" id="KW-0732">Signal</keyword>
<reference evidence="3" key="2">
    <citation type="submission" date="2023-07" db="EMBL/GenBank/DDBJ databases">
        <authorList>
            <person name="Jung D.-H."/>
        </authorList>
    </citation>
    <scope>NUCLEOTIDE SEQUENCE [LARGE SCALE GENOMIC DNA]</scope>
    <source>
        <strain evidence="3">JA-25</strain>
    </source>
</reference>
<dbReference type="EMBL" id="WAEL01000013">
    <property type="protein sequence ID" value="NID13656.1"/>
    <property type="molecule type" value="Genomic_DNA"/>
</dbReference>